<keyword evidence="2" id="KW-1185">Reference proteome</keyword>
<dbReference type="EMBL" id="CAACVG010007601">
    <property type="protein sequence ID" value="VEN46254.1"/>
    <property type="molecule type" value="Genomic_DNA"/>
</dbReference>
<sequence>MYYFRTRLRSDNSLESTTKCTNFPYNFRYYSGHGALVAEQDQSTKIVETVISTIALGTLCQLLT</sequence>
<name>A0A653CFW0_CALMS</name>
<proteinExistence type="predicted"/>
<organism evidence="1 2">
    <name type="scientific">Callosobruchus maculatus</name>
    <name type="common">Southern cowpea weevil</name>
    <name type="synonym">Pulse bruchid</name>
    <dbReference type="NCBI Taxonomy" id="64391"/>
    <lineage>
        <taxon>Eukaryota</taxon>
        <taxon>Metazoa</taxon>
        <taxon>Ecdysozoa</taxon>
        <taxon>Arthropoda</taxon>
        <taxon>Hexapoda</taxon>
        <taxon>Insecta</taxon>
        <taxon>Pterygota</taxon>
        <taxon>Neoptera</taxon>
        <taxon>Endopterygota</taxon>
        <taxon>Coleoptera</taxon>
        <taxon>Polyphaga</taxon>
        <taxon>Cucujiformia</taxon>
        <taxon>Chrysomeloidea</taxon>
        <taxon>Chrysomelidae</taxon>
        <taxon>Bruchinae</taxon>
        <taxon>Bruchini</taxon>
        <taxon>Callosobruchus</taxon>
    </lineage>
</organism>
<accession>A0A653CFW0</accession>
<gene>
    <name evidence="1" type="ORF">CALMAC_LOCUS8409</name>
</gene>
<dbReference type="AlphaFoldDB" id="A0A653CFW0"/>
<evidence type="ECO:0000313" key="1">
    <source>
        <dbReference type="EMBL" id="VEN46254.1"/>
    </source>
</evidence>
<dbReference type="Proteomes" id="UP000410492">
    <property type="component" value="Unassembled WGS sequence"/>
</dbReference>
<reference evidence="1 2" key="1">
    <citation type="submission" date="2019-01" db="EMBL/GenBank/DDBJ databases">
        <authorList>
            <person name="Sayadi A."/>
        </authorList>
    </citation>
    <scope>NUCLEOTIDE SEQUENCE [LARGE SCALE GENOMIC DNA]</scope>
</reference>
<evidence type="ECO:0000313" key="2">
    <source>
        <dbReference type="Proteomes" id="UP000410492"/>
    </source>
</evidence>
<protein>
    <submittedName>
        <fullName evidence="1">Uncharacterized protein</fullName>
    </submittedName>
</protein>